<feature type="region of interest" description="Disordered" evidence="1">
    <location>
        <begin position="157"/>
        <end position="186"/>
    </location>
</feature>
<reference evidence="2 3" key="1">
    <citation type="journal article" date="2015" name="Biotechnol. Biofuels">
        <title>Enhanced degradation of softwood versus hardwood by the white-rot fungus Pycnoporus coccineus.</title>
        <authorList>
            <person name="Couturier M."/>
            <person name="Navarro D."/>
            <person name="Chevret D."/>
            <person name="Henrissat B."/>
            <person name="Piumi F."/>
            <person name="Ruiz-Duenas F.J."/>
            <person name="Martinez A.T."/>
            <person name="Grigoriev I.V."/>
            <person name="Riley R."/>
            <person name="Lipzen A."/>
            <person name="Berrin J.G."/>
            <person name="Master E.R."/>
            <person name="Rosso M.N."/>
        </authorList>
    </citation>
    <scope>NUCLEOTIDE SEQUENCE [LARGE SCALE GENOMIC DNA]</scope>
    <source>
        <strain evidence="2 3">BRFM310</strain>
    </source>
</reference>
<evidence type="ECO:0000313" key="3">
    <source>
        <dbReference type="Proteomes" id="UP000193067"/>
    </source>
</evidence>
<sequence>MVAVPNAIPAASMESASSTGIGSVFTASVASAGHILLTMLSEETLPLPVAQAAIATQSTARTEVDAPEQSGSRVVKSVEDILMNIVSDVATMWADLSKVGGEGAEYRQFMAALGGCSTCNRIMTIDTVLLHTCAGKPCALEVGGSMQAAVAEGGHKRKIHPMPPSPRVLLKNPHINEGSKGSSSVKPRCKMVRSEFREVIDAETGRVTYELVEY</sequence>
<accession>A0A1Y2IKA0</accession>
<proteinExistence type="predicted"/>
<gene>
    <name evidence="2" type="ORF">PYCCODRAFT_1426589</name>
</gene>
<evidence type="ECO:0000313" key="2">
    <source>
        <dbReference type="EMBL" id="OSD00342.1"/>
    </source>
</evidence>
<organism evidence="2 3">
    <name type="scientific">Trametes coccinea (strain BRFM310)</name>
    <name type="common">Pycnoporus coccineus</name>
    <dbReference type="NCBI Taxonomy" id="1353009"/>
    <lineage>
        <taxon>Eukaryota</taxon>
        <taxon>Fungi</taxon>
        <taxon>Dikarya</taxon>
        <taxon>Basidiomycota</taxon>
        <taxon>Agaricomycotina</taxon>
        <taxon>Agaricomycetes</taxon>
        <taxon>Polyporales</taxon>
        <taxon>Polyporaceae</taxon>
        <taxon>Trametes</taxon>
    </lineage>
</organism>
<dbReference type="Proteomes" id="UP000193067">
    <property type="component" value="Unassembled WGS sequence"/>
</dbReference>
<keyword evidence="3" id="KW-1185">Reference proteome</keyword>
<protein>
    <submittedName>
        <fullName evidence="2">Uncharacterized protein</fullName>
    </submittedName>
</protein>
<dbReference type="EMBL" id="KZ084119">
    <property type="protein sequence ID" value="OSD00342.1"/>
    <property type="molecule type" value="Genomic_DNA"/>
</dbReference>
<dbReference type="AlphaFoldDB" id="A0A1Y2IKA0"/>
<name>A0A1Y2IKA0_TRAC3</name>
<dbReference type="OrthoDB" id="2757292at2759"/>
<evidence type="ECO:0000256" key="1">
    <source>
        <dbReference type="SAM" id="MobiDB-lite"/>
    </source>
</evidence>